<reference evidence="1" key="1">
    <citation type="journal article" date="2014" name="Front. Microbiol.">
        <title>High frequency of phylogenetically diverse reductive dehalogenase-homologous genes in deep subseafloor sedimentary metagenomes.</title>
        <authorList>
            <person name="Kawai M."/>
            <person name="Futagami T."/>
            <person name="Toyoda A."/>
            <person name="Takaki Y."/>
            <person name="Nishi S."/>
            <person name="Hori S."/>
            <person name="Arai W."/>
            <person name="Tsubouchi T."/>
            <person name="Morono Y."/>
            <person name="Uchiyama I."/>
            <person name="Ito T."/>
            <person name="Fujiyama A."/>
            <person name="Inagaki F."/>
            <person name="Takami H."/>
        </authorList>
    </citation>
    <scope>NUCLEOTIDE SEQUENCE</scope>
    <source>
        <strain evidence="1">Expedition CK06-06</strain>
    </source>
</reference>
<evidence type="ECO:0000313" key="1">
    <source>
        <dbReference type="EMBL" id="GAH63924.1"/>
    </source>
</evidence>
<gene>
    <name evidence="1" type="ORF">S03H2_42605</name>
</gene>
<dbReference type="EMBL" id="BARU01026533">
    <property type="protein sequence ID" value="GAH63924.1"/>
    <property type="molecule type" value="Genomic_DNA"/>
</dbReference>
<sequence length="80" mass="9119">YYNLRTKNRRAILARTFEKLAPLWGGEGSIEVGEITEQEFIPAGMNSPDNFTETQLKSNEEREEAAPEEETAAQLKLIYN</sequence>
<protein>
    <submittedName>
        <fullName evidence="1">Uncharacterized protein</fullName>
    </submittedName>
</protein>
<comment type="caution">
    <text evidence="1">The sequence shown here is derived from an EMBL/GenBank/DDBJ whole genome shotgun (WGS) entry which is preliminary data.</text>
</comment>
<dbReference type="AlphaFoldDB" id="X1ICS3"/>
<accession>X1ICS3</accession>
<name>X1ICS3_9ZZZZ</name>
<feature type="non-terminal residue" evidence="1">
    <location>
        <position position="1"/>
    </location>
</feature>
<proteinExistence type="predicted"/>
<organism evidence="1">
    <name type="scientific">marine sediment metagenome</name>
    <dbReference type="NCBI Taxonomy" id="412755"/>
    <lineage>
        <taxon>unclassified sequences</taxon>
        <taxon>metagenomes</taxon>
        <taxon>ecological metagenomes</taxon>
    </lineage>
</organism>